<protein>
    <submittedName>
        <fullName evidence="2">Uncharacterized protein</fullName>
    </submittedName>
</protein>
<dbReference type="AlphaFoldDB" id="A0A1B0D097"/>
<dbReference type="VEuPathDB" id="VectorBase:PPAPM1_001082"/>
<organism evidence="2 3">
    <name type="scientific">Phlebotomus papatasi</name>
    <name type="common">Sandfly</name>
    <dbReference type="NCBI Taxonomy" id="29031"/>
    <lineage>
        <taxon>Eukaryota</taxon>
        <taxon>Metazoa</taxon>
        <taxon>Ecdysozoa</taxon>
        <taxon>Arthropoda</taxon>
        <taxon>Hexapoda</taxon>
        <taxon>Insecta</taxon>
        <taxon>Pterygota</taxon>
        <taxon>Neoptera</taxon>
        <taxon>Endopterygota</taxon>
        <taxon>Diptera</taxon>
        <taxon>Nematocera</taxon>
        <taxon>Psychodoidea</taxon>
        <taxon>Psychodidae</taxon>
        <taxon>Phlebotomus</taxon>
        <taxon>Phlebotomus</taxon>
    </lineage>
</organism>
<evidence type="ECO:0000256" key="1">
    <source>
        <dbReference type="SAM" id="MobiDB-lite"/>
    </source>
</evidence>
<proteinExistence type="predicted"/>
<dbReference type="VEuPathDB" id="VectorBase:PPAI000769"/>
<accession>A0A1B0D097</accession>
<name>A0A1B0D097_PHLPP</name>
<dbReference type="EMBL" id="AJVK01002288">
    <property type="status" value="NOT_ANNOTATED_CDS"/>
    <property type="molecule type" value="Genomic_DNA"/>
</dbReference>
<keyword evidence="3" id="KW-1185">Reference proteome</keyword>
<dbReference type="Proteomes" id="UP000092462">
    <property type="component" value="Unassembled WGS sequence"/>
</dbReference>
<dbReference type="EnsemblMetazoa" id="PPAI000769-RA">
    <property type="protein sequence ID" value="PPAI000769-PA"/>
    <property type="gene ID" value="PPAI000769"/>
</dbReference>
<evidence type="ECO:0000313" key="2">
    <source>
        <dbReference type="EnsemblMetazoa" id="PPAI000769-PA"/>
    </source>
</evidence>
<reference evidence="2" key="1">
    <citation type="submission" date="2022-08" db="UniProtKB">
        <authorList>
            <consortium name="EnsemblMetazoa"/>
        </authorList>
    </citation>
    <scope>IDENTIFICATION</scope>
    <source>
        <strain evidence="2">Israel</strain>
    </source>
</reference>
<feature type="compositionally biased region" description="Polar residues" evidence="1">
    <location>
        <begin position="64"/>
        <end position="76"/>
    </location>
</feature>
<feature type="region of interest" description="Disordered" evidence="1">
    <location>
        <begin position="56"/>
        <end position="80"/>
    </location>
</feature>
<evidence type="ECO:0000313" key="3">
    <source>
        <dbReference type="Proteomes" id="UP000092462"/>
    </source>
</evidence>
<sequence>MDEILQFKVKSLGDGEINYLRLGLHKVDQLDEEEEDSEENCSSRFSCSTESSLADSLMDDGGNDFSSTPSMSSPEPNYTRGIINPNYPGFQHLAHTLSEHFANYNFEQLTDDSEISEECDNDLSLGGGVDFVNNFNNNNHFAENSNILSENGNDVEKNINLLQTSECKIFCEEKNLALVSFEEKISNAAVDAKWLKDEAKGKRDLPTPDILLKSEDTPEADNFCMNDTPSETSPHANFQPDLLRNIDGSREIKRQHRDVEIVGKIEIETQSRQEEHIVKRDEPDVAQQQKAQNGVGDVHVNCTDEEHTEDDEGEIKKMTTPVWGATPVDIVGDFGEEVEREIVLIVSGYRKSTRGVSDSNFNNSAQDTKLCVKSQPSDSNISTLIHNK</sequence>